<name>A0A0F9GA10_9ZZZZ</name>
<evidence type="ECO:0000256" key="1">
    <source>
        <dbReference type="SAM" id="MobiDB-lite"/>
    </source>
</evidence>
<reference evidence="2" key="1">
    <citation type="journal article" date="2015" name="Nature">
        <title>Complex archaea that bridge the gap between prokaryotes and eukaryotes.</title>
        <authorList>
            <person name="Spang A."/>
            <person name="Saw J.H."/>
            <person name="Jorgensen S.L."/>
            <person name="Zaremba-Niedzwiedzka K."/>
            <person name="Martijn J."/>
            <person name="Lind A.E."/>
            <person name="van Eijk R."/>
            <person name="Schleper C."/>
            <person name="Guy L."/>
            <person name="Ettema T.J."/>
        </authorList>
    </citation>
    <scope>NUCLEOTIDE SEQUENCE</scope>
</reference>
<dbReference type="AlphaFoldDB" id="A0A0F9GA10"/>
<sequence length="45" mass="5248">MTRKAVKIDYSKLRVKAAEIAQNTPTKNEYRRPTEQRVVGKETKN</sequence>
<evidence type="ECO:0000313" key="2">
    <source>
        <dbReference type="EMBL" id="KKL87271.1"/>
    </source>
</evidence>
<accession>A0A0F9GA10</accession>
<feature type="compositionally biased region" description="Basic and acidic residues" evidence="1">
    <location>
        <begin position="28"/>
        <end position="45"/>
    </location>
</feature>
<dbReference type="EMBL" id="LAZR01020879">
    <property type="protein sequence ID" value="KKL87271.1"/>
    <property type="molecule type" value="Genomic_DNA"/>
</dbReference>
<comment type="caution">
    <text evidence="2">The sequence shown here is derived from an EMBL/GenBank/DDBJ whole genome shotgun (WGS) entry which is preliminary data.</text>
</comment>
<organism evidence="2">
    <name type="scientific">marine sediment metagenome</name>
    <dbReference type="NCBI Taxonomy" id="412755"/>
    <lineage>
        <taxon>unclassified sequences</taxon>
        <taxon>metagenomes</taxon>
        <taxon>ecological metagenomes</taxon>
    </lineage>
</organism>
<protein>
    <submittedName>
        <fullName evidence="2">Uncharacterized protein</fullName>
    </submittedName>
</protein>
<gene>
    <name evidence="2" type="ORF">LCGC14_1936360</name>
</gene>
<proteinExistence type="predicted"/>
<feature type="region of interest" description="Disordered" evidence="1">
    <location>
        <begin position="23"/>
        <end position="45"/>
    </location>
</feature>